<accession>K9XNH7</accession>
<evidence type="ECO:0000313" key="1">
    <source>
        <dbReference type="EMBL" id="AFZ33634.1"/>
    </source>
</evidence>
<proteinExistence type="predicted"/>
<dbReference type="STRING" id="111780.Sta7437_0005"/>
<keyword evidence="2" id="KW-1185">Reference proteome</keyword>
<dbReference type="AlphaFoldDB" id="K9XNH7"/>
<evidence type="ECO:0000313" key="2">
    <source>
        <dbReference type="Proteomes" id="UP000010473"/>
    </source>
</evidence>
<organism evidence="1 2">
    <name type="scientific">Stanieria cyanosphaera (strain ATCC 29371 / PCC 7437)</name>
    <dbReference type="NCBI Taxonomy" id="111780"/>
    <lineage>
        <taxon>Bacteria</taxon>
        <taxon>Bacillati</taxon>
        <taxon>Cyanobacteriota</taxon>
        <taxon>Cyanophyceae</taxon>
        <taxon>Pleurocapsales</taxon>
        <taxon>Dermocarpellaceae</taxon>
        <taxon>Stanieria</taxon>
    </lineage>
</organism>
<sequence length="75" mass="8920">MQGVNLWRYFFTQVQMINFSTFQTKKVRFPQVVEILPEFSTGFPQRKQNKLFKVKKLLIVSNDCYKRLTIALLAC</sequence>
<name>K9XNH7_STAC7</name>
<dbReference type="Proteomes" id="UP000010473">
    <property type="component" value="Chromosome"/>
</dbReference>
<protein>
    <submittedName>
        <fullName evidence="1">Phosphatidylinositol 4-kinase alpha (PI4-kinase alpha) (PtdIns-4-kinase alpha) (PI4K-alpha)</fullName>
    </submittedName>
</protein>
<dbReference type="EMBL" id="CP003653">
    <property type="protein sequence ID" value="AFZ33634.1"/>
    <property type="molecule type" value="Genomic_DNA"/>
</dbReference>
<reference evidence="2" key="1">
    <citation type="journal article" date="2013" name="Proc. Natl. Acad. Sci. U.S.A.">
        <title>Improving the coverage of the cyanobacterial phylum using diversity-driven genome sequencing.</title>
        <authorList>
            <person name="Shih P.M."/>
            <person name="Wu D."/>
            <person name="Latifi A."/>
            <person name="Axen S.D."/>
            <person name="Fewer D.P."/>
            <person name="Talla E."/>
            <person name="Calteau A."/>
            <person name="Cai F."/>
            <person name="Tandeau de Marsac N."/>
            <person name="Rippka R."/>
            <person name="Herdman M."/>
            <person name="Sivonen K."/>
            <person name="Coursin T."/>
            <person name="Laurent T."/>
            <person name="Goodwin L."/>
            <person name="Nolan M."/>
            <person name="Davenport K.W."/>
            <person name="Han C.S."/>
            <person name="Rubin E.M."/>
            <person name="Eisen J.A."/>
            <person name="Woyke T."/>
            <person name="Gugger M."/>
            <person name="Kerfeld C.A."/>
        </authorList>
    </citation>
    <scope>NUCLEOTIDE SEQUENCE [LARGE SCALE GENOMIC DNA]</scope>
    <source>
        <strain evidence="2">ATCC 29371 / PCC 7437</strain>
    </source>
</reference>
<dbReference type="HOGENOM" id="CLU_2669264_0_0_3"/>
<gene>
    <name evidence="1" type="ordered locus">Sta7437_0005</name>
</gene>
<dbReference type="KEGG" id="scs:Sta7437_0005"/>